<accession>A0AA87SVG3</accession>
<gene>
    <name evidence="1" type="ORF">LEP1GSC125_2358</name>
</gene>
<dbReference type="Proteomes" id="UP000001343">
    <property type="component" value="Unassembled WGS sequence"/>
</dbReference>
<name>A0AA87SVG3_9LEPT</name>
<organism evidence="1 2">
    <name type="scientific">Leptospira mayottensis 200901122</name>
    <dbReference type="NCBI Taxonomy" id="1193010"/>
    <lineage>
        <taxon>Bacteria</taxon>
        <taxon>Pseudomonadati</taxon>
        <taxon>Spirochaetota</taxon>
        <taxon>Spirochaetia</taxon>
        <taxon>Leptospirales</taxon>
        <taxon>Leptospiraceae</taxon>
        <taxon>Leptospira</taxon>
    </lineage>
</organism>
<proteinExistence type="predicted"/>
<dbReference type="AlphaFoldDB" id="A0AA87SVG3"/>
<reference evidence="1 2" key="1">
    <citation type="journal article" date="2014" name="Int. J. Syst. Evol. Microbiol.">
        <title>Leptospira mayottensis sp. nov., a pathogenic species of the genus Leptospira isolated from humans.</title>
        <authorList>
            <person name="Bourhy P."/>
            <person name="Collet L."/>
            <person name="Brisse S."/>
            <person name="Picardeau M."/>
        </authorList>
    </citation>
    <scope>NUCLEOTIDE SEQUENCE [LARGE SCALE GENOMIC DNA]</scope>
    <source>
        <strain evidence="1 2">200901122</strain>
    </source>
</reference>
<evidence type="ECO:0000313" key="2">
    <source>
        <dbReference type="Proteomes" id="UP000001343"/>
    </source>
</evidence>
<comment type="caution">
    <text evidence="1">The sequence shown here is derived from an EMBL/GenBank/DDBJ whole genome shotgun (WGS) entry which is preliminary data.</text>
</comment>
<sequence length="78" mass="9261">MGIQGEYEIWEEREKVSAEFKEIKSYKELISAKDFKTAYNFSSLRFRISEGADFYINRRLSLFAILDHILLRYCPPTS</sequence>
<evidence type="ECO:0000313" key="1">
    <source>
        <dbReference type="EMBL" id="EKR98921.1"/>
    </source>
</evidence>
<protein>
    <submittedName>
        <fullName evidence="1">Uncharacterized protein</fullName>
    </submittedName>
</protein>
<dbReference type="EMBL" id="AKWM02000065">
    <property type="protein sequence ID" value="EKR98921.1"/>
    <property type="molecule type" value="Genomic_DNA"/>
</dbReference>